<feature type="coiled-coil region" evidence="2">
    <location>
        <begin position="108"/>
        <end position="135"/>
    </location>
</feature>
<reference evidence="3" key="1">
    <citation type="submission" date="2022-07" db="EMBL/GenBank/DDBJ databases">
        <authorList>
            <person name="Li W.-J."/>
            <person name="Deng Q.-Q."/>
        </authorList>
    </citation>
    <scope>NUCLEOTIDE SEQUENCE</scope>
    <source>
        <strain evidence="3">SYSU M60031</strain>
    </source>
</reference>
<evidence type="ECO:0000313" key="3">
    <source>
        <dbReference type="EMBL" id="MCP8967826.1"/>
    </source>
</evidence>
<dbReference type="PANTHER" id="PTHR31088:SF6">
    <property type="entry name" value="PHAGE SHOCK PROTEIN A"/>
    <property type="match status" value="1"/>
</dbReference>
<keyword evidence="4" id="KW-1185">Reference proteome</keyword>
<accession>A0AA42BNY0</accession>
<sequence>MGIWNRVKRIVSADVHETLDKLENPVSMLKQYLRETEQQVEQARQALAQQLYLEKKYETLIAEAEGVVVKRARQAELAVSRGEDQMAKLALQEKLVAENKLSLYRTSYEQTKQQTAALHQQIDQLQEKYQELQFKNLVLVSRLHAAKTQQQNRELLTSFHAENAVKGFARVEAYVQKLEAQAAASEYFSALGTPVQHVELQEEVQKQLEQLKAK</sequence>
<comment type="similarity">
    <text evidence="1">Belongs to the PspA/Vipp/IM30 family.</text>
</comment>
<organism evidence="3 4">
    <name type="scientific">Ectobacillus ponti</name>
    <dbReference type="NCBI Taxonomy" id="2961894"/>
    <lineage>
        <taxon>Bacteria</taxon>
        <taxon>Bacillati</taxon>
        <taxon>Bacillota</taxon>
        <taxon>Bacilli</taxon>
        <taxon>Bacillales</taxon>
        <taxon>Bacillaceae</taxon>
        <taxon>Ectobacillus</taxon>
    </lineage>
</organism>
<proteinExistence type="inferred from homology"/>
<dbReference type="RefSeq" id="WP_254757740.1">
    <property type="nucleotide sequence ID" value="NZ_JANCLT010000002.1"/>
</dbReference>
<dbReference type="EMBL" id="JANCLT010000002">
    <property type="protein sequence ID" value="MCP8967826.1"/>
    <property type="molecule type" value="Genomic_DNA"/>
</dbReference>
<evidence type="ECO:0000313" key="4">
    <source>
        <dbReference type="Proteomes" id="UP001156102"/>
    </source>
</evidence>
<dbReference type="Proteomes" id="UP001156102">
    <property type="component" value="Unassembled WGS sequence"/>
</dbReference>
<keyword evidence="2" id="KW-0175">Coiled coil</keyword>
<evidence type="ECO:0000256" key="2">
    <source>
        <dbReference type="SAM" id="Coils"/>
    </source>
</evidence>
<comment type="caution">
    <text evidence="3">The sequence shown here is derived from an EMBL/GenBank/DDBJ whole genome shotgun (WGS) entry which is preliminary data.</text>
</comment>
<gene>
    <name evidence="3" type="ORF">NK662_04645</name>
</gene>
<protein>
    <submittedName>
        <fullName evidence="3">PspA/IM30 family protein</fullName>
    </submittedName>
</protein>
<evidence type="ECO:0000256" key="1">
    <source>
        <dbReference type="ARBA" id="ARBA00043985"/>
    </source>
</evidence>
<name>A0AA42BNY0_9BACI</name>
<dbReference type="InterPro" id="IPR007157">
    <property type="entry name" value="PspA_VIPP1"/>
</dbReference>
<feature type="coiled-coil region" evidence="2">
    <location>
        <begin position="26"/>
        <end position="53"/>
    </location>
</feature>
<dbReference type="AlphaFoldDB" id="A0AA42BNY0"/>
<dbReference type="Pfam" id="PF04012">
    <property type="entry name" value="PspA_IM30"/>
    <property type="match status" value="1"/>
</dbReference>
<dbReference type="PANTHER" id="PTHR31088">
    <property type="entry name" value="MEMBRANE-ASSOCIATED PROTEIN VIPP1, CHLOROPLASTIC"/>
    <property type="match status" value="1"/>
</dbReference>